<evidence type="ECO:0000259" key="2">
    <source>
        <dbReference type="PROSITE" id="PS50943"/>
    </source>
</evidence>
<protein>
    <recommendedName>
        <fullName evidence="2">HTH cro/C1-type domain-containing protein</fullName>
    </recommendedName>
</protein>
<reference evidence="3 4" key="1">
    <citation type="submission" date="2016-12" db="EMBL/GenBank/DDBJ databases">
        <title>Izhakiella australiana sp. nov. of genus Izhakiella isolated from Australian desert.</title>
        <authorList>
            <person name="Ji M."/>
        </authorList>
    </citation>
    <scope>NUCLEOTIDE SEQUENCE [LARGE SCALE GENOMIC DNA]</scope>
    <source>
        <strain evidence="3 4">D4N98</strain>
    </source>
</reference>
<dbReference type="Proteomes" id="UP000190667">
    <property type="component" value="Unassembled WGS sequence"/>
</dbReference>
<dbReference type="PROSITE" id="PS50943">
    <property type="entry name" value="HTH_CROC1"/>
    <property type="match status" value="1"/>
</dbReference>
<dbReference type="CDD" id="cd00093">
    <property type="entry name" value="HTH_XRE"/>
    <property type="match status" value="1"/>
</dbReference>
<dbReference type="InterPro" id="IPR001387">
    <property type="entry name" value="Cro/C1-type_HTH"/>
</dbReference>
<name>A0A1S8YT51_9GAMM</name>
<dbReference type="Pfam" id="PF01381">
    <property type="entry name" value="HTH_3"/>
    <property type="match status" value="1"/>
</dbReference>
<dbReference type="SMART" id="SM00530">
    <property type="entry name" value="HTH_XRE"/>
    <property type="match status" value="1"/>
</dbReference>
<dbReference type="GO" id="GO:0003677">
    <property type="term" value="F:DNA binding"/>
    <property type="evidence" value="ECO:0007669"/>
    <property type="project" value="UniProtKB-KW"/>
</dbReference>
<evidence type="ECO:0000313" key="3">
    <source>
        <dbReference type="EMBL" id="OON42016.1"/>
    </source>
</evidence>
<dbReference type="InterPro" id="IPR049639">
    <property type="entry name" value="RstR"/>
</dbReference>
<sequence>MQFSARLTQLRRAAGFTQQELADSVAIHVNQLRRYEAGTAQPTLSPLVKLAHRLNVSLDELVFANAQFDPPEELVSQFLAVKVLPVEERRLIIALLNSVITYARIQSAKNKADEVADASEK</sequence>
<gene>
    <name evidence="3" type="ORF">BTJ39_02345</name>
</gene>
<dbReference type="EMBL" id="MRUL01000001">
    <property type="protein sequence ID" value="OON42016.1"/>
    <property type="molecule type" value="Genomic_DNA"/>
</dbReference>
<dbReference type="RefSeq" id="WP_198412926.1">
    <property type="nucleotide sequence ID" value="NZ_MRUL01000001.1"/>
</dbReference>
<evidence type="ECO:0000313" key="4">
    <source>
        <dbReference type="Proteomes" id="UP000190667"/>
    </source>
</evidence>
<comment type="caution">
    <text evidence="3">The sequence shown here is derived from an EMBL/GenBank/DDBJ whole genome shotgun (WGS) entry which is preliminary data.</text>
</comment>
<dbReference type="PANTHER" id="PTHR46558">
    <property type="entry name" value="TRACRIPTIONAL REGULATORY PROTEIN-RELATED-RELATED"/>
    <property type="match status" value="1"/>
</dbReference>
<evidence type="ECO:0000256" key="1">
    <source>
        <dbReference type="ARBA" id="ARBA00023125"/>
    </source>
</evidence>
<feature type="domain" description="HTH cro/C1-type" evidence="2">
    <location>
        <begin position="7"/>
        <end position="61"/>
    </location>
</feature>
<keyword evidence="4" id="KW-1185">Reference proteome</keyword>
<dbReference type="PANTHER" id="PTHR46558:SF11">
    <property type="entry name" value="HTH-TYPE TRANSCRIPTIONAL REGULATOR XRE"/>
    <property type="match status" value="1"/>
</dbReference>
<dbReference type="InterPro" id="IPR010982">
    <property type="entry name" value="Lambda_DNA-bd_dom_sf"/>
</dbReference>
<organism evidence="3 4">
    <name type="scientific">Izhakiella australiensis</name>
    <dbReference type="NCBI Taxonomy" id="1926881"/>
    <lineage>
        <taxon>Bacteria</taxon>
        <taxon>Pseudomonadati</taxon>
        <taxon>Pseudomonadota</taxon>
        <taxon>Gammaproteobacteria</taxon>
        <taxon>Enterobacterales</taxon>
        <taxon>Erwiniaceae</taxon>
        <taxon>Izhakiella</taxon>
    </lineage>
</organism>
<accession>A0A1S8YT51</accession>
<dbReference type="AlphaFoldDB" id="A0A1S8YT51"/>
<proteinExistence type="predicted"/>
<keyword evidence="1" id="KW-0238">DNA-binding</keyword>
<dbReference type="NCBIfam" id="NF041951">
    <property type="entry name" value="phage_RstR"/>
    <property type="match status" value="1"/>
</dbReference>
<dbReference type="Gene3D" id="1.10.260.40">
    <property type="entry name" value="lambda repressor-like DNA-binding domains"/>
    <property type="match status" value="1"/>
</dbReference>
<dbReference type="STRING" id="1926881.BTJ39_02345"/>
<dbReference type="SUPFAM" id="SSF47413">
    <property type="entry name" value="lambda repressor-like DNA-binding domains"/>
    <property type="match status" value="1"/>
</dbReference>